<name>A0ABW2AY13_9MICO</name>
<protein>
    <submittedName>
        <fullName evidence="1">MoaD/ThiS family protein</fullName>
    </submittedName>
</protein>
<dbReference type="Proteomes" id="UP001596356">
    <property type="component" value="Unassembled WGS sequence"/>
</dbReference>
<dbReference type="InterPro" id="IPR012675">
    <property type="entry name" value="Beta-grasp_dom_sf"/>
</dbReference>
<keyword evidence="2" id="KW-1185">Reference proteome</keyword>
<proteinExistence type="predicted"/>
<comment type="caution">
    <text evidence="1">The sequence shown here is derived from an EMBL/GenBank/DDBJ whole genome shotgun (WGS) entry which is preliminary data.</text>
</comment>
<organism evidence="1 2">
    <name type="scientific">Branchiibius cervicis</name>
    <dbReference type="NCBI Taxonomy" id="908252"/>
    <lineage>
        <taxon>Bacteria</taxon>
        <taxon>Bacillati</taxon>
        <taxon>Actinomycetota</taxon>
        <taxon>Actinomycetes</taxon>
        <taxon>Micrococcales</taxon>
        <taxon>Dermacoccaceae</taxon>
        <taxon>Branchiibius</taxon>
    </lineage>
</organism>
<gene>
    <name evidence="1" type="ORF">ACFQBT_16460</name>
</gene>
<evidence type="ECO:0000313" key="2">
    <source>
        <dbReference type="Proteomes" id="UP001596356"/>
    </source>
</evidence>
<reference evidence="2" key="1">
    <citation type="journal article" date="2019" name="Int. J. Syst. Evol. Microbiol.">
        <title>The Global Catalogue of Microorganisms (GCM) 10K type strain sequencing project: providing services to taxonomists for standard genome sequencing and annotation.</title>
        <authorList>
            <consortium name="The Broad Institute Genomics Platform"/>
            <consortium name="The Broad Institute Genome Sequencing Center for Infectious Disease"/>
            <person name="Wu L."/>
            <person name="Ma J."/>
        </authorList>
    </citation>
    <scope>NUCLEOTIDE SEQUENCE [LARGE SCALE GENOMIC DNA]</scope>
    <source>
        <strain evidence="2">NBRC 106593</strain>
    </source>
</reference>
<dbReference type="CDD" id="cd17040">
    <property type="entry name" value="Ubl_MoaD_like"/>
    <property type="match status" value="1"/>
</dbReference>
<evidence type="ECO:0000313" key="1">
    <source>
        <dbReference type="EMBL" id="MFC6715320.1"/>
    </source>
</evidence>
<dbReference type="RefSeq" id="WP_377824344.1">
    <property type="nucleotide sequence ID" value="NZ_JBHSWJ010000002.1"/>
</dbReference>
<accession>A0ABW2AY13</accession>
<dbReference type="Pfam" id="PF02597">
    <property type="entry name" value="ThiS"/>
    <property type="match status" value="1"/>
</dbReference>
<dbReference type="SUPFAM" id="SSF54285">
    <property type="entry name" value="MoaD/ThiS"/>
    <property type="match status" value="1"/>
</dbReference>
<dbReference type="EMBL" id="JBHSWJ010000002">
    <property type="protein sequence ID" value="MFC6715320.1"/>
    <property type="molecule type" value="Genomic_DNA"/>
</dbReference>
<dbReference type="InterPro" id="IPR016155">
    <property type="entry name" value="Mopterin_synth/thiamin_S_b"/>
</dbReference>
<sequence>MSDTVQELTVRFWAAAQEAAGTHCEVYDASSVRDIVTDASARHPALVTVLPRCSLLLDGVRVGDLDTPVSGGQVLEVLPPFAGG</sequence>
<dbReference type="Gene3D" id="3.10.20.30">
    <property type="match status" value="1"/>
</dbReference>
<dbReference type="InterPro" id="IPR003749">
    <property type="entry name" value="ThiS/MoaD-like"/>
</dbReference>